<proteinExistence type="predicted"/>
<keyword evidence="2" id="KW-1185">Reference proteome</keyword>
<dbReference type="EMBL" id="ML208263">
    <property type="protein sequence ID" value="TFK75329.1"/>
    <property type="molecule type" value="Genomic_DNA"/>
</dbReference>
<accession>A0ACD3BCG4</accession>
<organism evidence="1 2">
    <name type="scientific">Pluteus cervinus</name>
    <dbReference type="NCBI Taxonomy" id="181527"/>
    <lineage>
        <taxon>Eukaryota</taxon>
        <taxon>Fungi</taxon>
        <taxon>Dikarya</taxon>
        <taxon>Basidiomycota</taxon>
        <taxon>Agaricomycotina</taxon>
        <taxon>Agaricomycetes</taxon>
        <taxon>Agaricomycetidae</taxon>
        <taxon>Agaricales</taxon>
        <taxon>Pluteineae</taxon>
        <taxon>Pluteaceae</taxon>
        <taxon>Pluteus</taxon>
    </lineage>
</organism>
<protein>
    <submittedName>
        <fullName evidence="1">Uncharacterized protein</fullName>
    </submittedName>
</protein>
<name>A0ACD3BCG4_9AGAR</name>
<evidence type="ECO:0000313" key="2">
    <source>
        <dbReference type="Proteomes" id="UP000308600"/>
    </source>
</evidence>
<reference evidence="1 2" key="1">
    <citation type="journal article" date="2019" name="Nat. Ecol. Evol.">
        <title>Megaphylogeny resolves global patterns of mushroom evolution.</title>
        <authorList>
            <person name="Varga T."/>
            <person name="Krizsan K."/>
            <person name="Foldi C."/>
            <person name="Dima B."/>
            <person name="Sanchez-Garcia M."/>
            <person name="Sanchez-Ramirez S."/>
            <person name="Szollosi G.J."/>
            <person name="Szarkandi J.G."/>
            <person name="Papp V."/>
            <person name="Albert L."/>
            <person name="Andreopoulos W."/>
            <person name="Angelini C."/>
            <person name="Antonin V."/>
            <person name="Barry K.W."/>
            <person name="Bougher N.L."/>
            <person name="Buchanan P."/>
            <person name="Buyck B."/>
            <person name="Bense V."/>
            <person name="Catcheside P."/>
            <person name="Chovatia M."/>
            <person name="Cooper J."/>
            <person name="Damon W."/>
            <person name="Desjardin D."/>
            <person name="Finy P."/>
            <person name="Geml J."/>
            <person name="Haridas S."/>
            <person name="Hughes K."/>
            <person name="Justo A."/>
            <person name="Karasinski D."/>
            <person name="Kautmanova I."/>
            <person name="Kiss B."/>
            <person name="Kocsube S."/>
            <person name="Kotiranta H."/>
            <person name="LaButti K.M."/>
            <person name="Lechner B.E."/>
            <person name="Liimatainen K."/>
            <person name="Lipzen A."/>
            <person name="Lukacs Z."/>
            <person name="Mihaltcheva S."/>
            <person name="Morgado L.N."/>
            <person name="Niskanen T."/>
            <person name="Noordeloos M.E."/>
            <person name="Ohm R.A."/>
            <person name="Ortiz-Santana B."/>
            <person name="Ovrebo C."/>
            <person name="Racz N."/>
            <person name="Riley R."/>
            <person name="Savchenko A."/>
            <person name="Shiryaev A."/>
            <person name="Soop K."/>
            <person name="Spirin V."/>
            <person name="Szebenyi C."/>
            <person name="Tomsovsky M."/>
            <person name="Tulloss R.E."/>
            <person name="Uehling J."/>
            <person name="Grigoriev I.V."/>
            <person name="Vagvolgyi C."/>
            <person name="Papp T."/>
            <person name="Martin F.M."/>
            <person name="Miettinen O."/>
            <person name="Hibbett D.S."/>
            <person name="Nagy L.G."/>
        </authorList>
    </citation>
    <scope>NUCLEOTIDE SEQUENCE [LARGE SCALE GENOMIC DNA]</scope>
    <source>
        <strain evidence="1 2">NL-1719</strain>
    </source>
</reference>
<gene>
    <name evidence="1" type="ORF">BDN72DRAFT_511704</name>
</gene>
<dbReference type="Proteomes" id="UP000308600">
    <property type="component" value="Unassembled WGS sequence"/>
</dbReference>
<sequence>MPRSSKDVKPFALGDTLRDLALLRASDVDLSTLVPPNADLTSSVNEVENAVGGSYDFVREARAAIKIHNRGETDTQGKRVEELRSRLEEVQDGIGSKRGHEDEMSL</sequence>
<evidence type="ECO:0000313" key="1">
    <source>
        <dbReference type="EMBL" id="TFK75329.1"/>
    </source>
</evidence>